<evidence type="ECO:0000313" key="2">
    <source>
        <dbReference type="EMBL" id="KAF2132088.1"/>
    </source>
</evidence>
<name>A0A6A6ALT8_9PLEO</name>
<dbReference type="EMBL" id="ML977501">
    <property type="protein sequence ID" value="KAF2132088.1"/>
    <property type="molecule type" value="Genomic_DNA"/>
</dbReference>
<dbReference type="AlphaFoldDB" id="A0A6A6ALT8"/>
<accession>A0A6A6ALT8</accession>
<evidence type="ECO:0000313" key="3">
    <source>
        <dbReference type="Proteomes" id="UP000799771"/>
    </source>
</evidence>
<reference evidence="2" key="1">
    <citation type="journal article" date="2020" name="Stud. Mycol.">
        <title>101 Dothideomycetes genomes: a test case for predicting lifestyles and emergence of pathogens.</title>
        <authorList>
            <person name="Haridas S."/>
            <person name="Albert R."/>
            <person name="Binder M."/>
            <person name="Bloem J."/>
            <person name="Labutti K."/>
            <person name="Salamov A."/>
            <person name="Andreopoulos B."/>
            <person name="Baker S."/>
            <person name="Barry K."/>
            <person name="Bills G."/>
            <person name="Bluhm B."/>
            <person name="Cannon C."/>
            <person name="Castanera R."/>
            <person name="Culley D."/>
            <person name="Daum C."/>
            <person name="Ezra D."/>
            <person name="Gonzalez J."/>
            <person name="Henrissat B."/>
            <person name="Kuo A."/>
            <person name="Liang C."/>
            <person name="Lipzen A."/>
            <person name="Lutzoni F."/>
            <person name="Magnuson J."/>
            <person name="Mondo S."/>
            <person name="Nolan M."/>
            <person name="Ohm R."/>
            <person name="Pangilinan J."/>
            <person name="Park H.-J."/>
            <person name="Ramirez L."/>
            <person name="Alfaro M."/>
            <person name="Sun H."/>
            <person name="Tritt A."/>
            <person name="Yoshinaga Y."/>
            <person name="Zwiers L.-H."/>
            <person name="Turgeon B."/>
            <person name="Goodwin S."/>
            <person name="Spatafora J."/>
            <person name="Crous P."/>
            <person name="Grigoriev I."/>
        </authorList>
    </citation>
    <scope>NUCLEOTIDE SEQUENCE</scope>
    <source>
        <strain evidence="2">CBS 119687</strain>
    </source>
</reference>
<dbReference type="GeneID" id="54406954"/>
<sequence>MSASSQTVPNFATAWLAPPEGLLPPSQKIKLEPVSLTISGVLALALVVVTLLLWNRKHMPVFMGDRIKEPEEADVQQHIVRVRSDKEIRTPTSISSKLSGHPSVYRSPRVDAHAIQSSMNHDVQRLALAHHKIPKDEDEASDFFNYESTHASAIWSNDLSINNLYQSRRTQIPSNVDTDSQYEDSFAPSTFVMMSRSQTGDNY</sequence>
<dbReference type="OrthoDB" id="3745978at2759"/>
<proteinExistence type="predicted"/>
<dbReference type="Proteomes" id="UP000799771">
    <property type="component" value="Unassembled WGS sequence"/>
</dbReference>
<feature type="transmembrane region" description="Helical" evidence="1">
    <location>
        <begin position="34"/>
        <end position="54"/>
    </location>
</feature>
<protein>
    <submittedName>
        <fullName evidence="2">Uncharacterized protein</fullName>
    </submittedName>
</protein>
<keyword evidence="3" id="KW-1185">Reference proteome</keyword>
<keyword evidence="1" id="KW-0472">Membrane</keyword>
<dbReference type="RefSeq" id="XP_033526475.1">
    <property type="nucleotide sequence ID" value="XM_033666522.1"/>
</dbReference>
<organism evidence="2 3">
    <name type="scientific">Dothidotthia symphoricarpi CBS 119687</name>
    <dbReference type="NCBI Taxonomy" id="1392245"/>
    <lineage>
        <taxon>Eukaryota</taxon>
        <taxon>Fungi</taxon>
        <taxon>Dikarya</taxon>
        <taxon>Ascomycota</taxon>
        <taxon>Pezizomycotina</taxon>
        <taxon>Dothideomycetes</taxon>
        <taxon>Pleosporomycetidae</taxon>
        <taxon>Pleosporales</taxon>
        <taxon>Dothidotthiaceae</taxon>
        <taxon>Dothidotthia</taxon>
    </lineage>
</organism>
<keyword evidence="1" id="KW-0812">Transmembrane</keyword>
<keyword evidence="1" id="KW-1133">Transmembrane helix</keyword>
<evidence type="ECO:0000256" key="1">
    <source>
        <dbReference type="SAM" id="Phobius"/>
    </source>
</evidence>
<gene>
    <name evidence="2" type="ORF">P153DRAFT_354738</name>
</gene>